<dbReference type="RefSeq" id="WP_147655688.1">
    <property type="nucleotide sequence ID" value="NZ_BMFM01000001.1"/>
</dbReference>
<evidence type="ECO:0000256" key="2">
    <source>
        <dbReference type="ARBA" id="ARBA00010190"/>
    </source>
</evidence>
<reference evidence="4 5" key="1">
    <citation type="journal article" date="2015" name="Int. J. Syst. Evol. Microbiol.">
        <title>Youhaiella tibetensis gen. nov., sp. nov., isolated from subsurface sediment.</title>
        <authorList>
            <person name="Wang Y.X."/>
            <person name="Huang F.Q."/>
            <person name="Nogi Y."/>
            <person name="Pang S.J."/>
            <person name="Wang P.K."/>
            <person name="Lv J."/>
        </authorList>
    </citation>
    <scope>NUCLEOTIDE SEQUENCE [LARGE SCALE GENOMIC DNA]</scope>
    <source>
        <strain evidence="5">fig4</strain>
    </source>
</reference>
<evidence type="ECO:0000256" key="3">
    <source>
        <dbReference type="ARBA" id="ARBA00012217"/>
    </source>
</evidence>
<comment type="pathway">
    <text evidence="1">Purine metabolism; IMP biosynthesis via de novo pathway; 5-amino-1-(5-phospho-D-ribosyl)imidazole-4-carboxamide from 5-amino-1-(5-phospho-D-ribosyl)imidazole-4-carboxylate: step 1/2.</text>
</comment>
<dbReference type="GO" id="GO:0005737">
    <property type="term" value="C:cytoplasm"/>
    <property type="evidence" value="ECO:0007669"/>
    <property type="project" value="TreeGrafter"/>
</dbReference>
<organism evidence="4 5">
    <name type="scientific">Paradevosia tibetensis</name>
    <dbReference type="NCBI Taxonomy" id="1447062"/>
    <lineage>
        <taxon>Bacteria</taxon>
        <taxon>Pseudomonadati</taxon>
        <taxon>Pseudomonadota</taxon>
        <taxon>Alphaproteobacteria</taxon>
        <taxon>Hyphomicrobiales</taxon>
        <taxon>Devosiaceae</taxon>
        <taxon>Paradevosia</taxon>
    </lineage>
</organism>
<keyword evidence="5" id="KW-1185">Reference proteome</keyword>
<dbReference type="EMBL" id="CP041690">
    <property type="protein sequence ID" value="QEE20140.1"/>
    <property type="molecule type" value="Genomic_DNA"/>
</dbReference>
<proteinExistence type="inferred from homology"/>
<sequence length="88" mass="9870">MRDSYPERLAAGERPDSFDKDVIREWVAAECDPYADAIPEISPELIWKTALTYIEAHERITGQPFTPPPPAPSVHDRVLSALAEFHAP</sequence>
<accession>A0A5B9DLL3</accession>
<comment type="similarity">
    <text evidence="2">Belongs to the SAICAR synthetase family.</text>
</comment>
<evidence type="ECO:0000313" key="5">
    <source>
        <dbReference type="Proteomes" id="UP000321062"/>
    </source>
</evidence>
<dbReference type="EC" id="6.3.2.6" evidence="3"/>
<evidence type="ECO:0000256" key="1">
    <source>
        <dbReference type="ARBA" id="ARBA00004672"/>
    </source>
</evidence>
<name>A0A5B9DLL3_9HYPH</name>
<dbReference type="OrthoDB" id="9801549at2"/>
<dbReference type="GO" id="GO:0004639">
    <property type="term" value="F:phosphoribosylaminoimidazolesuccinocarboxamide synthase activity"/>
    <property type="evidence" value="ECO:0007669"/>
    <property type="project" value="UniProtKB-EC"/>
</dbReference>
<dbReference type="SUPFAM" id="SSF56104">
    <property type="entry name" value="SAICAR synthase-like"/>
    <property type="match status" value="1"/>
</dbReference>
<gene>
    <name evidence="4" type="ORF">FNA67_08105</name>
</gene>
<dbReference type="PANTHER" id="PTHR43700">
    <property type="entry name" value="PHOSPHORIBOSYLAMINOIMIDAZOLE-SUCCINOCARBOXAMIDE SYNTHASE"/>
    <property type="match status" value="1"/>
</dbReference>
<dbReference type="AlphaFoldDB" id="A0A5B9DLL3"/>
<evidence type="ECO:0000313" key="4">
    <source>
        <dbReference type="EMBL" id="QEE20140.1"/>
    </source>
</evidence>
<dbReference type="KEGG" id="yti:FNA67_08105"/>
<dbReference type="PANTHER" id="PTHR43700:SF1">
    <property type="entry name" value="PHOSPHORIBOSYLAMINOIMIDAZOLE-SUCCINOCARBOXAMIDE SYNTHASE"/>
    <property type="match status" value="1"/>
</dbReference>
<dbReference type="GO" id="GO:0006189">
    <property type="term" value="P:'de novo' IMP biosynthetic process"/>
    <property type="evidence" value="ECO:0007669"/>
    <property type="project" value="TreeGrafter"/>
</dbReference>
<protein>
    <recommendedName>
        <fullName evidence="3">phosphoribosylaminoimidazolesuccinocarboxamide synthase</fullName>
        <ecNumber evidence="3">6.3.2.6</ecNumber>
    </recommendedName>
</protein>
<dbReference type="Proteomes" id="UP000321062">
    <property type="component" value="Chromosome"/>
</dbReference>